<feature type="region of interest" description="Disordered" evidence="1">
    <location>
        <begin position="319"/>
        <end position="341"/>
    </location>
</feature>
<name>A0A1Y1YI06_9PLEO</name>
<gene>
    <name evidence="3" type="ORF">BCR34DRAFT_593526</name>
</gene>
<dbReference type="InterPro" id="IPR024079">
    <property type="entry name" value="MetalloPept_cat_dom_sf"/>
</dbReference>
<evidence type="ECO:0000313" key="4">
    <source>
        <dbReference type="Proteomes" id="UP000193144"/>
    </source>
</evidence>
<keyword evidence="2" id="KW-0732">Signal</keyword>
<keyword evidence="4" id="KW-1185">Reference proteome</keyword>
<feature type="chain" id="PRO_5012779175" evidence="2">
    <location>
        <begin position="23"/>
        <end position="341"/>
    </location>
</feature>
<dbReference type="EMBL" id="MCFA01000236">
    <property type="protein sequence ID" value="ORX97346.1"/>
    <property type="molecule type" value="Genomic_DNA"/>
</dbReference>
<comment type="caution">
    <text evidence="3">The sequence shown here is derived from an EMBL/GenBank/DDBJ whole genome shotgun (WGS) entry which is preliminary data.</text>
</comment>
<feature type="compositionally biased region" description="Low complexity" evidence="1">
    <location>
        <begin position="329"/>
        <end position="341"/>
    </location>
</feature>
<dbReference type="AlphaFoldDB" id="A0A1Y1YI06"/>
<evidence type="ECO:0000256" key="1">
    <source>
        <dbReference type="SAM" id="MobiDB-lite"/>
    </source>
</evidence>
<dbReference type="Proteomes" id="UP000193144">
    <property type="component" value="Unassembled WGS sequence"/>
</dbReference>
<protein>
    <submittedName>
        <fullName evidence="3">Uncharacterized protein</fullName>
    </submittedName>
</protein>
<feature type="signal peptide" evidence="2">
    <location>
        <begin position="1"/>
        <end position="22"/>
    </location>
</feature>
<dbReference type="Gene3D" id="3.40.390.10">
    <property type="entry name" value="Collagenase (Catalytic Domain)"/>
    <property type="match status" value="1"/>
</dbReference>
<evidence type="ECO:0000256" key="2">
    <source>
        <dbReference type="SAM" id="SignalP"/>
    </source>
</evidence>
<evidence type="ECO:0000313" key="3">
    <source>
        <dbReference type="EMBL" id="ORX97346.1"/>
    </source>
</evidence>
<organism evidence="3 4">
    <name type="scientific">Clohesyomyces aquaticus</name>
    <dbReference type="NCBI Taxonomy" id="1231657"/>
    <lineage>
        <taxon>Eukaryota</taxon>
        <taxon>Fungi</taxon>
        <taxon>Dikarya</taxon>
        <taxon>Ascomycota</taxon>
        <taxon>Pezizomycotina</taxon>
        <taxon>Dothideomycetes</taxon>
        <taxon>Pleosporomycetidae</taxon>
        <taxon>Pleosporales</taxon>
        <taxon>Lindgomycetaceae</taxon>
        <taxon>Clohesyomyces</taxon>
    </lineage>
</organism>
<sequence length="341" mass="37734">MAVTMKGLLFIIPFVFCPSVLCGVAGLPRERKSLVKRVGGPTPRFQNFNEQNPASQARLQAIQNAFPDVKELAQQAIHNLVPYADVYRQYLPSQAPDWPQRAAGIYHEIIDFKSPLMIPPRDIEFGHKIVGITFTDEDFLLQEGEDHCGAGAEAYTKNVPKEEPNGPVVLIHICRDFLDAVASGQDLTERTFDQINVNGLRFGLGMDPPGSYTLKVTEDMAALATTIFHEFMHANIFSDVLFSGSPIPPAQQGPGGANIVDHQNLGVGRDGYGPYQARMLNRQHPELAKTHAEAYVWIAMEIVWTERLKSRLGIPAFQNGRLLPPNPLQDESSSSDSQMSQ</sequence>
<proteinExistence type="predicted"/>
<accession>A0A1Y1YI06</accession>
<reference evidence="3 4" key="1">
    <citation type="submission" date="2016-07" db="EMBL/GenBank/DDBJ databases">
        <title>Pervasive Adenine N6-methylation of Active Genes in Fungi.</title>
        <authorList>
            <consortium name="DOE Joint Genome Institute"/>
            <person name="Mondo S.J."/>
            <person name="Dannebaum R.O."/>
            <person name="Kuo R.C."/>
            <person name="Labutti K."/>
            <person name="Haridas S."/>
            <person name="Kuo A."/>
            <person name="Salamov A."/>
            <person name="Ahrendt S.R."/>
            <person name="Lipzen A."/>
            <person name="Sullivan W."/>
            <person name="Andreopoulos W.B."/>
            <person name="Clum A."/>
            <person name="Lindquist E."/>
            <person name="Daum C."/>
            <person name="Ramamoorthy G.K."/>
            <person name="Gryganskyi A."/>
            <person name="Culley D."/>
            <person name="Magnuson J.K."/>
            <person name="James T.Y."/>
            <person name="O'Malley M.A."/>
            <person name="Stajich J.E."/>
            <person name="Spatafora J.W."/>
            <person name="Visel A."/>
            <person name="Grigoriev I.V."/>
        </authorList>
    </citation>
    <scope>NUCLEOTIDE SEQUENCE [LARGE SCALE GENOMIC DNA]</scope>
    <source>
        <strain evidence="3 4">CBS 115471</strain>
    </source>
</reference>
<dbReference type="GO" id="GO:0008237">
    <property type="term" value="F:metallopeptidase activity"/>
    <property type="evidence" value="ECO:0007669"/>
    <property type="project" value="InterPro"/>
</dbReference>